<evidence type="ECO:0000256" key="3">
    <source>
        <dbReference type="PROSITE-ProRule" id="PRU00221"/>
    </source>
</evidence>
<evidence type="ECO:0000313" key="7">
    <source>
        <dbReference type="Proteomes" id="UP001162131"/>
    </source>
</evidence>
<dbReference type="PANTHER" id="PTHR19848">
    <property type="entry name" value="WD40 REPEAT PROTEIN"/>
    <property type="match status" value="1"/>
</dbReference>
<dbReference type="SUPFAM" id="SSF50978">
    <property type="entry name" value="WD40 repeat-like"/>
    <property type="match status" value="2"/>
</dbReference>
<dbReference type="PROSITE" id="PS50082">
    <property type="entry name" value="WD_REPEATS_2"/>
    <property type="match status" value="5"/>
</dbReference>
<keyword evidence="5" id="KW-1133">Transmembrane helix</keyword>
<dbReference type="PROSITE" id="PS00678">
    <property type="entry name" value="WD_REPEATS_1"/>
    <property type="match status" value="2"/>
</dbReference>
<name>A0AAU9K0R4_9CILI</name>
<feature type="transmembrane region" description="Helical" evidence="5">
    <location>
        <begin position="981"/>
        <end position="1002"/>
    </location>
</feature>
<evidence type="ECO:0000256" key="5">
    <source>
        <dbReference type="SAM" id="Phobius"/>
    </source>
</evidence>
<accession>A0AAU9K0R4</accession>
<proteinExistence type="predicted"/>
<dbReference type="Proteomes" id="UP001162131">
    <property type="component" value="Unassembled WGS sequence"/>
</dbReference>
<keyword evidence="7" id="KW-1185">Reference proteome</keyword>
<sequence length="1202" mass="137896">MFTKGYSIKYNTETSLNAVNDMTTFTHAIKEYAPKETKIPFKGNSLALYDDDSKFIFCSVEGRVAACDRNKNDEIIYDVQLPGGGLYALTLFKDEKHFLTGGKEGVIRQYTLGNKEFKFVRDFRGHTNKISEIILSKDETQLYSCSDDSTVKIWNMETGQPEDIYTHGDRALTMDLSIDGRYLATGSADKTTKIYDLQERKIIGTIEGAKNTIWYVKFNKKCTKVASGDNDGVGYIHEFGTWNILHTLKGHDKRVSCIELINNDRRCVTASNDTTLRVWDLVNNSNPIIWKWHLNWVKAMLISSDELNVFSISEDHRIITWRVPEFDENSIRLTNGHTKDIYNIIYSQKRGLFFTNANDNLAIAWDFNTKKKVHEFTHKDGVYAKCLTHDENYLITCTAANEVIYWDLDSYTQSSPEEPNEATIKAILATKDGKYLITGDTICRVTIKSIGNSGKNTTLAVFRKHKATIWSLAVNSTSTLLFSGDETGLIYEINLIDGNEICSFKGHTGKVKCLEVSKNDSFLVSGSWDKTFKVWSIIKRSLIKSVTVDDTVNTIYFTNDNNYFMMAQKNQFVSIWSLRNFTLVTEIKYDKDCTALALTSDEQYMITAEQENIYITKNPLSSSSFWIYGNRDIYEFLIYLKYIIIGEPKPYKPEMNKYLIAPVMMNIVHVYSYFNLTSHLKKALQDDAPFFSSKKNVSPLSLCLSKDYPDAASIIINWVISNLKTNIYAAKCIEDSLTTLNFKGYPIISELYENFWVNTKDHTLPKFCPKSIKFPITISSRSIEPFSENFFKENVSANEGKSVKYFISTVCVNMAPGSKESIAFLRSIWKCSNEEIFRTKYVKNLLHYKWNQLWWIKVIEASIYAIYMGYLIAYAINFPGYGAEAVPLFIINLVLVGIVIYRVLTGGTVVLESGWDLIDLLRFACLIIYVLFIWFDCWQSNNNYLFTLLIFLSFIRGISYFRIFEETRYLIHLIQEVSFDIGSFLVLLLYSTLSFGVIFYTIQNNSDLHIKDYLTMAYRIDLNDFDTKGFNSFEWVIFGCATLVNSIIMLNLLISIMGDTYERVNDGMIVADGKELANLIIDCELLLIWKRNKTVKKYLQGCREEGDKVDETWGGSTREIKDKVTVMKKIIDEGDRAAIEKIKKLNDEIKKVTDEKLKDDETNLGKIIEIIDKGSSKVEEMDENITKLAAKIEKLLKKNNTK</sequence>
<feature type="transmembrane region" description="Helical" evidence="5">
    <location>
        <begin position="885"/>
        <end position="905"/>
    </location>
</feature>
<dbReference type="EMBL" id="CAJZBQ010000051">
    <property type="protein sequence ID" value="CAG9330473.1"/>
    <property type="molecule type" value="Genomic_DNA"/>
</dbReference>
<dbReference type="PRINTS" id="PR00320">
    <property type="entry name" value="GPROTEINBRPT"/>
</dbReference>
<dbReference type="InterPro" id="IPR001680">
    <property type="entry name" value="WD40_rpt"/>
</dbReference>
<feature type="repeat" description="WD" evidence="3">
    <location>
        <begin position="334"/>
        <end position="375"/>
    </location>
</feature>
<dbReference type="InterPro" id="IPR019775">
    <property type="entry name" value="WD40_repeat_CS"/>
</dbReference>
<dbReference type="InterPro" id="IPR036322">
    <property type="entry name" value="WD40_repeat_dom_sf"/>
</dbReference>
<evidence type="ECO:0008006" key="8">
    <source>
        <dbReference type="Google" id="ProtNLM"/>
    </source>
</evidence>
<dbReference type="Pfam" id="PF00400">
    <property type="entry name" value="WD40"/>
    <property type="match status" value="5"/>
</dbReference>
<dbReference type="AlphaFoldDB" id="A0AAU9K0R4"/>
<dbReference type="InterPro" id="IPR020472">
    <property type="entry name" value="WD40_PAC1"/>
</dbReference>
<keyword evidence="5" id="KW-0472">Membrane</keyword>
<dbReference type="CDD" id="cd00200">
    <property type="entry name" value="WD40"/>
    <property type="match status" value="1"/>
</dbReference>
<protein>
    <recommendedName>
        <fullName evidence="8">Ion transport domain-containing protein</fullName>
    </recommendedName>
</protein>
<organism evidence="6 7">
    <name type="scientific">Blepharisma stoltei</name>
    <dbReference type="NCBI Taxonomy" id="1481888"/>
    <lineage>
        <taxon>Eukaryota</taxon>
        <taxon>Sar</taxon>
        <taxon>Alveolata</taxon>
        <taxon>Ciliophora</taxon>
        <taxon>Postciliodesmatophora</taxon>
        <taxon>Heterotrichea</taxon>
        <taxon>Heterotrichida</taxon>
        <taxon>Blepharismidae</taxon>
        <taxon>Blepharisma</taxon>
    </lineage>
</organism>
<gene>
    <name evidence="6" type="ORF">BSTOLATCC_MIC51061</name>
</gene>
<keyword evidence="4" id="KW-0175">Coiled coil</keyword>
<feature type="transmembrane region" description="Helical" evidence="5">
    <location>
        <begin position="853"/>
        <end position="873"/>
    </location>
</feature>
<comment type="caution">
    <text evidence="6">The sequence shown here is derived from an EMBL/GenBank/DDBJ whole genome shotgun (WGS) entry which is preliminary data.</text>
</comment>
<feature type="repeat" description="WD" evidence="3">
    <location>
        <begin position="504"/>
        <end position="545"/>
    </location>
</feature>
<dbReference type="PANTHER" id="PTHR19848:SF8">
    <property type="entry name" value="F-BOX AND WD REPEAT DOMAIN CONTAINING 7"/>
    <property type="match status" value="1"/>
</dbReference>
<evidence type="ECO:0000256" key="4">
    <source>
        <dbReference type="SAM" id="Coils"/>
    </source>
</evidence>
<evidence type="ECO:0000256" key="1">
    <source>
        <dbReference type="ARBA" id="ARBA00022574"/>
    </source>
</evidence>
<evidence type="ECO:0000256" key="2">
    <source>
        <dbReference type="ARBA" id="ARBA00022737"/>
    </source>
</evidence>
<feature type="repeat" description="WD" evidence="3">
    <location>
        <begin position="123"/>
        <end position="164"/>
    </location>
</feature>
<dbReference type="SMART" id="SM00320">
    <property type="entry name" value="WD40"/>
    <property type="match status" value="12"/>
</dbReference>
<feature type="repeat" description="WD" evidence="3">
    <location>
        <begin position="248"/>
        <end position="281"/>
    </location>
</feature>
<dbReference type="InterPro" id="IPR015943">
    <property type="entry name" value="WD40/YVTN_repeat-like_dom_sf"/>
</dbReference>
<keyword evidence="1 3" id="KW-0853">WD repeat</keyword>
<feature type="transmembrane region" description="Helical" evidence="5">
    <location>
        <begin position="917"/>
        <end position="935"/>
    </location>
</feature>
<dbReference type="PROSITE" id="PS50294">
    <property type="entry name" value="WD_REPEATS_REGION"/>
    <property type="match status" value="3"/>
</dbReference>
<feature type="coiled-coil region" evidence="4">
    <location>
        <begin position="1135"/>
        <end position="1198"/>
    </location>
</feature>
<feature type="repeat" description="WD" evidence="3">
    <location>
        <begin position="164"/>
        <end position="205"/>
    </location>
</feature>
<feature type="transmembrane region" description="Helical" evidence="5">
    <location>
        <begin position="1035"/>
        <end position="1054"/>
    </location>
</feature>
<dbReference type="Gene3D" id="2.130.10.10">
    <property type="entry name" value="YVTN repeat-like/Quinoprotein amine dehydrogenase"/>
    <property type="match status" value="4"/>
</dbReference>
<evidence type="ECO:0000313" key="6">
    <source>
        <dbReference type="EMBL" id="CAG9330473.1"/>
    </source>
</evidence>
<keyword evidence="2" id="KW-0677">Repeat</keyword>
<keyword evidence="5" id="KW-0812">Transmembrane</keyword>
<reference evidence="6" key="1">
    <citation type="submission" date="2021-09" db="EMBL/GenBank/DDBJ databases">
        <authorList>
            <consortium name="AG Swart"/>
            <person name="Singh M."/>
            <person name="Singh A."/>
            <person name="Seah K."/>
            <person name="Emmerich C."/>
        </authorList>
    </citation>
    <scope>NUCLEOTIDE SEQUENCE</scope>
    <source>
        <strain evidence="6">ATCC30299</strain>
    </source>
</reference>
<feature type="transmembrane region" description="Helical" evidence="5">
    <location>
        <begin position="941"/>
        <end position="961"/>
    </location>
</feature>